<dbReference type="PROSITE" id="PS00893">
    <property type="entry name" value="NUDIX_BOX"/>
    <property type="match status" value="1"/>
</dbReference>
<name>W7IL11_9PSEU</name>
<dbReference type="InterPro" id="IPR015797">
    <property type="entry name" value="NUDIX_hydrolase-like_dom_sf"/>
</dbReference>
<keyword evidence="5" id="KW-1185">Reference proteome</keyword>
<dbReference type="Proteomes" id="UP000019277">
    <property type="component" value="Unassembled WGS sequence"/>
</dbReference>
<accession>W7IL11</accession>
<evidence type="ECO:0000256" key="1">
    <source>
        <dbReference type="ARBA" id="ARBA00001946"/>
    </source>
</evidence>
<dbReference type="PANTHER" id="PTHR43046:SF16">
    <property type="entry name" value="ADP-RIBOSE PYROPHOSPHATASE YJHB-RELATED"/>
    <property type="match status" value="1"/>
</dbReference>
<evidence type="ECO:0000259" key="3">
    <source>
        <dbReference type="PROSITE" id="PS51462"/>
    </source>
</evidence>
<dbReference type="SUPFAM" id="SSF55811">
    <property type="entry name" value="Nudix"/>
    <property type="match status" value="1"/>
</dbReference>
<dbReference type="STRING" id="909613.UO65_3619"/>
<dbReference type="PANTHER" id="PTHR43046">
    <property type="entry name" value="GDP-MANNOSE MANNOSYL HYDROLASE"/>
    <property type="match status" value="1"/>
</dbReference>
<dbReference type="InterPro" id="IPR020084">
    <property type="entry name" value="NUDIX_hydrolase_CS"/>
</dbReference>
<dbReference type="EMBL" id="AYXG01000131">
    <property type="protein sequence ID" value="EWC61048.1"/>
    <property type="molecule type" value="Genomic_DNA"/>
</dbReference>
<evidence type="ECO:0000256" key="2">
    <source>
        <dbReference type="ARBA" id="ARBA00022801"/>
    </source>
</evidence>
<dbReference type="InterPro" id="IPR000086">
    <property type="entry name" value="NUDIX_hydrolase_dom"/>
</dbReference>
<reference evidence="4 5" key="1">
    <citation type="journal article" date="2014" name="Genome Announc.">
        <title>Draft Genome Sequence of the Antitrypanosomally Active Sponge-Associated Bacterium Actinokineospora sp. Strain EG49.</title>
        <authorList>
            <person name="Harjes J."/>
            <person name="Ryu T."/>
            <person name="Abdelmohsen U.R."/>
            <person name="Moitinho-Silva L."/>
            <person name="Horn H."/>
            <person name="Ravasi T."/>
            <person name="Hentschel U."/>
        </authorList>
    </citation>
    <scope>NUCLEOTIDE SEQUENCE [LARGE SCALE GENOMIC DNA]</scope>
    <source>
        <strain evidence="4 5">EG49</strain>
    </source>
</reference>
<sequence>MEFGGETPMPVFFPLGIGRAGGTVRMADQLQDRAVEHVAELFGAALPACPGHRHPLSARLVDGNALWECPADRDHHREPIVVTDWAAALPRLFAPQRWDWGGIDARFSTVPPDPDAVTNVHLVGRVGDRVVICRDGTDHWFLPGGTREPDESTEDCAAREMLEEAGARIVGPLRALGAHHAVTDRPRPYRPHQPHPEFAWLWCVADVVLDSTPTNPPDGEQVVEVRACPPAEAAALLNPSADWYGELLDLAQLL</sequence>
<organism evidence="4 5">
    <name type="scientific">Actinokineospora spheciospongiae</name>
    <dbReference type="NCBI Taxonomy" id="909613"/>
    <lineage>
        <taxon>Bacteria</taxon>
        <taxon>Bacillati</taxon>
        <taxon>Actinomycetota</taxon>
        <taxon>Actinomycetes</taxon>
        <taxon>Pseudonocardiales</taxon>
        <taxon>Pseudonocardiaceae</taxon>
        <taxon>Actinokineospora</taxon>
    </lineage>
</organism>
<evidence type="ECO:0000313" key="4">
    <source>
        <dbReference type="EMBL" id="EWC61048.1"/>
    </source>
</evidence>
<evidence type="ECO:0000313" key="5">
    <source>
        <dbReference type="Proteomes" id="UP000019277"/>
    </source>
</evidence>
<protein>
    <recommendedName>
        <fullName evidence="3">Nudix hydrolase domain-containing protein</fullName>
    </recommendedName>
</protein>
<keyword evidence="2" id="KW-0378">Hydrolase</keyword>
<comment type="caution">
    <text evidence="4">The sequence shown here is derived from an EMBL/GenBank/DDBJ whole genome shotgun (WGS) entry which is preliminary data.</text>
</comment>
<dbReference type="eggNOG" id="COG0494">
    <property type="taxonomic scope" value="Bacteria"/>
</dbReference>
<proteinExistence type="predicted"/>
<comment type="cofactor">
    <cofactor evidence="1">
        <name>Mg(2+)</name>
        <dbReference type="ChEBI" id="CHEBI:18420"/>
    </cofactor>
</comment>
<dbReference type="Gene3D" id="3.90.79.10">
    <property type="entry name" value="Nucleoside Triphosphate Pyrophosphohydrolase"/>
    <property type="match status" value="1"/>
</dbReference>
<dbReference type="PROSITE" id="PS51462">
    <property type="entry name" value="NUDIX"/>
    <property type="match status" value="1"/>
</dbReference>
<feature type="domain" description="Nudix hydrolase" evidence="3">
    <location>
        <begin position="113"/>
        <end position="250"/>
    </location>
</feature>
<dbReference type="Pfam" id="PF00293">
    <property type="entry name" value="NUDIX"/>
    <property type="match status" value="1"/>
</dbReference>
<dbReference type="GO" id="GO:0016787">
    <property type="term" value="F:hydrolase activity"/>
    <property type="evidence" value="ECO:0007669"/>
    <property type="project" value="UniProtKB-KW"/>
</dbReference>
<dbReference type="PATRIC" id="fig|909613.9.peg.3620"/>
<dbReference type="AlphaFoldDB" id="W7IL11"/>
<gene>
    <name evidence="4" type="ORF">UO65_3619</name>
</gene>